<keyword evidence="6" id="KW-0175">Coiled coil</keyword>
<name>A0AA96WYM0_9CYAN</name>
<evidence type="ECO:0000256" key="2">
    <source>
        <dbReference type="ARBA" id="ARBA00022741"/>
    </source>
</evidence>
<keyword evidence="7" id="KW-1133">Transmembrane helix</keyword>
<evidence type="ECO:0000256" key="5">
    <source>
        <dbReference type="ARBA" id="ARBA00023136"/>
    </source>
</evidence>
<dbReference type="Pfam" id="PF00350">
    <property type="entry name" value="Dynamin_N"/>
    <property type="match status" value="1"/>
</dbReference>
<evidence type="ECO:0000256" key="7">
    <source>
        <dbReference type="SAM" id="Phobius"/>
    </source>
</evidence>
<dbReference type="GO" id="GO:0003924">
    <property type="term" value="F:GTPase activity"/>
    <property type="evidence" value="ECO:0007669"/>
    <property type="project" value="InterPro"/>
</dbReference>
<dbReference type="EMBL" id="CP053587">
    <property type="protein sequence ID" value="WNZ27117.1"/>
    <property type="molecule type" value="Genomic_DNA"/>
</dbReference>
<accession>A0AA96WYM0</accession>
<dbReference type="Gene3D" id="3.40.50.300">
    <property type="entry name" value="P-loop containing nucleotide triphosphate hydrolases"/>
    <property type="match status" value="1"/>
</dbReference>
<protein>
    <recommendedName>
        <fullName evidence="8">Dynamin N-terminal domain-containing protein</fullName>
    </recommendedName>
</protein>
<evidence type="ECO:0000256" key="6">
    <source>
        <dbReference type="SAM" id="Coils"/>
    </source>
</evidence>
<keyword evidence="7" id="KW-0812">Transmembrane</keyword>
<evidence type="ECO:0000256" key="1">
    <source>
        <dbReference type="ARBA" id="ARBA00004370"/>
    </source>
</evidence>
<reference evidence="9" key="1">
    <citation type="submission" date="2020-05" db="EMBL/GenBank/DDBJ databases">
        <authorList>
            <person name="Zhu T."/>
            <person name="Keshari N."/>
            <person name="Lu X."/>
        </authorList>
    </citation>
    <scope>NUCLEOTIDE SEQUENCE</scope>
    <source>
        <strain evidence="9">NK1-12</strain>
    </source>
</reference>
<dbReference type="GO" id="GO:0005525">
    <property type="term" value="F:GTP binding"/>
    <property type="evidence" value="ECO:0007669"/>
    <property type="project" value="UniProtKB-KW"/>
</dbReference>
<organism evidence="9">
    <name type="scientific">Leptolyngbya sp. NK1-12</name>
    <dbReference type="NCBI Taxonomy" id="2547451"/>
    <lineage>
        <taxon>Bacteria</taxon>
        <taxon>Bacillati</taxon>
        <taxon>Cyanobacteriota</taxon>
        <taxon>Cyanophyceae</taxon>
        <taxon>Leptolyngbyales</taxon>
        <taxon>Leptolyngbyaceae</taxon>
        <taxon>Leptolyngbya group</taxon>
        <taxon>Leptolyngbya</taxon>
    </lineage>
</organism>
<keyword evidence="4" id="KW-0342">GTP-binding</keyword>
<dbReference type="AlphaFoldDB" id="A0AA96WYM0"/>
<sequence length="696" mass="79342">MEWSEEFKQAFDNFKAEARTALEQLITIAEQLKLETVAADLNTAKLRLSEDAFVLMLMGIFNSGKSTLLNALLGQPLVEIPDLTDGKAPMPMGKLPTTAVLTSIKYGTDPSIYAWNFEGKCMDDWNFHRYLKQAKVKEDEQATREFFRNIREFEVHYPCLLTASGVECMDSPGTDDLPERTAITLEAIPRCDAAIALFRSDFLANESSRKFFHDAQKTGLRMFWVVNLMHDDRPDSDDYPIAFLWSRIIELTLGGPKYTGQSLEDFARYDVYFVNAQKALKGRFLNDQSLLQESGILLLEERLRDFLLRERMIVHIQRHVELGVNRADTLRQTIHTFKGVISADQQELIKARKELEPKLAELRRRAKSLDQLIDRYQEEILNAVGIEFDAYATSLAAKLPEVYGKKEMKTLKGLNPVWLPLPNHQEKVMNEGKQLLQESLSELGEEFSTRLQSRITDILERMHEEIKDRITELSQEYSQLRAKIPGTSLQISGEMVSTLDRVLSALAGLLLLDPAGIMFGSSLGFRGLLSTLLVQVAVWATAFATGSLAVLYIAWPAVILAAIFAAILGLEDRVKKFFVREFLKTYNLSRSDINNRSNLKSEQQEELYQATREYQRHRLLENIELELNTKTFQEVRKQVNAYIDEEEGIIRQSIEEGLKDEAEKAQRLHEFSQLEATIASAKSDLKDVLVRVKQLG</sequence>
<dbReference type="InterPro" id="IPR027417">
    <property type="entry name" value="P-loop_NTPase"/>
</dbReference>
<feature type="transmembrane region" description="Helical" evidence="7">
    <location>
        <begin position="527"/>
        <end position="544"/>
    </location>
</feature>
<feature type="coiled-coil region" evidence="6">
    <location>
        <begin position="456"/>
        <end position="483"/>
    </location>
</feature>
<dbReference type="GO" id="GO:0016020">
    <property type="term" value="C:membrane"/>
    <property type="evidence" value="ECO:0007669"/>
    <property type="project" value="UniProtKB-SubCell"/>
</dbReference>
<dbReference type="InterPro" id="IPR045063">
    <property type="entry name" value="Dynamin_N"/>
</dbReference>
<keyword evidence="5 7" id="KW-0472">Membrane</keyword>
<gene>
    <name evidence="9" type="ORF">HJG54_29850</name>
</gene>
<feature type="transmembrane region" description="Helical" evidence="7">
    <location>
        <begin position="550"/>
        <end position="570"/>
    </location>
</feature>
<dbReference type="PANTHER" id="PTHR10465">
    <property type="entry name" value="TRANSMEMBRANE GTPASE FZO1"/>
    <property type="match status" value="1"/>
</dbReference>
<evidence type="ECO:0000256" key="3">
    <source>
        <dbReference type="ARBA" id="ARBA00022801"/>
    </source>
</evidence>
<comment type="subcellular location">
    <subcellularLocation>
        <location evidence="1">Membrane</location>
    </subcellularLocation>
</comment>
<feature type="domain" description="Dynamin N-terminal" evidence="8">
    <location>
        <begin position="56"/>
        <end position="227"/>
    </location>
</feature>
<keyword evidence="3" id="KW-0378">Hydrolase</keyword>
<dbReference type="SUPFAM" id="SSF52540">
    <property type="entry name" value="P-loop containing nucleoside triphosphate hydrolases"/>
    <property type="match status" value="1"/>
</dbReference>
<dbReference type="PANTHER" id="PTHR10465:SF0">
    <property type="entry name" value="SARCALUMENIN"/>
    <property type="match status" value="1"/>
</dbReference>
<proteinExistence type="predicted"/>
<dbReference type="GO" id="GO:0008053">
    <property type="term" value="P:mitochondrial fusion"/>
    <property type="evidence" value="ECO:0007669"/>
    <property type="project" value="TreeGrafter"/>
</dbReference>
<evidence type="ECO:0000313" key="9">
    <source>
        <dbReference type="EMBL" id="WNZ27117.1"/>
    </source>
</evidence>
<dbReference type="InterPro" id="IPR027094">
    <property type="entry name" value="Mitofusin_fam"/>
</dbReference>
<evidence type="ECO:0000259" key="8">
    <source>
        <dbReference type="Pfam" id="PF00350"/>
    </source>
</evidence>
<evidence type="ECO:0000256" key="4">
    <source>
        <dbReference type="ARBA" id="ARBA00023134"/>
    </source>
</evidence>
<keyword evidence="2" id="KW-0547">Nucleotide-binding</keyword>
<dbReference type="RefSeq" id="WP_316436741.1">
    <property type="nucleotide sequence ID" value="NZ_CP053587.1"/>
</dbReference>